<dbReference type="InterPro" id="IPR040978">
    <property type="entry name" value="Isocitrate_DH_TT1725_C"/>
</dbReference>
<sequence length="364" mass="40131">VIIRENEEDLYGGIEHRQTREVTQVLKLISYPGTDSIVRYAFEYARAYGRRKVTCMTKDNIMKITDGLFHRVFNEVAREFPDIQAEHQIIDIGAARLAAAPETLDVIVTPNLYGDILSDVAAQLTGSVGLAGSSNIGREAAMFEAIHGSAPDIAGKGIANPSGLLQAAVHMLVHVGLGDTATLINNAWLRTLEDGVHTADIYREGLSRKRAGTDAFADAVIERLGREPERLRPARFQHASIVIPGAPKLAGRKELCGVDVFLDWNEGEREPARLGRQVEGLVPPPWKLQMITNRGVKVYPEGLPETFRTDHWRCRFVAEDGGAVDYGLVLDLLQRLHRGGLEVIQTENLYTFDGERGYSPGQGE</sequence>
<dbReference type="Gene3D" id="3.30.70.1570">
    <property type="match status" value="1"/>
</dbReference>
<evidence type="ECO:0000256" key="14">
    <source>
        <dbReference type="ARBA" id="ARBA00023554"/>
    </source>
</evidence>
<protein>
    <recommendedName>
        <fullName evidence="6">Isocitrate dehydrogenase [NADP]</fullName>
        <ecNumber evidence="5">1.1.1.42</ecNumber>
    </recommendedName>
    <alternativeName>
        <fullName evidence="15">IDP</fullName>
    </alternativeName>
    <alternativeName>
        <fullName evidence="16">NADP(+)-specific ICDH</fullName>
    </alternativeName>
    <alternativeName>
        <fullName evidence="17">Oxalosuccinate decarboxylase</fullName>
    </alternativeName>
</protein>
<dbReference type="AlphaFoldDB" id="A0A7C4PKA8"/>
<dbReference type="SMART" id="SM01329">
    <property type="entry name" value="Iso_dh"/>
    <property type="match status" value="1"/>
</dbReference>
<evidence type="ECO:0000256" key="8">
    <source>
        <dbReference type="ARBA" id="ARBA00022532"/>
    </source>
</evidence>
<dbReference type="PROSITE" id="PS00470">
    <property type="entry name" value="IDH_IMDH"/>
    <property type="match status" value="1"/>
</dbReference>
<dbReference type="Pfam" id="PF18324">
    <property type="entry name" value="Isocitrate_DH_C_bact"/>
    <property type="match status" value="1"/>
</dbReference>
<keyword evidence="12 20" id="KW-0560">Oxidoreductase</keyword>
<dbReference type="Pfam" id="PF00180">
    <property type="entry name" value="Iso_dh"/>
    <property type="match status" value="1"/>
</dbReference>
<evidence type="ECO:0000256" key="5">
    <source>
        <dbReference type="ARBA" id="ARBA00013013"/>
    </source>
</evidence>
<dbReference type="GO" id="GO:0051287">
    <property type="term" value="F:NAD binding"/>
    <property type="evidence" value="ECO:0007669"/>
    <property type="project" value="InterPro"/>
</dbReference>
<feature type="domain" description="Isopropylmalate dehydrogenase-like" evidence="19">
    <location>
        <begin position="1"/>
        <end position="220"/>
    </location>
</feature>
<dbReference type="GO" id="GO:0004450">
    <property type="term" value="F:isocitrate dehydrogenase (NADP+) activity"/>
    <property type="evidence" value="ECO:0007669"/>
    <property type="project" value="UniProtKB-EC"/>
</dbReference>
<keyword evidence="11" id="KW-0521">NADP</keyword>
<keyword evidence="8" id="KW-0816">Tricarboxylic acid cycle</keyword>
<keyword evidence="10" id="KW-0460">Magnesium</keyword>
<evidence type="ECO:0000256" key="4">
    <source>
        <dbReference type="ARBA" id="ARBA00011738"/>
    </source>
</evidence>
<evidence type="ECO:0000256" key="15">
    <source>
        <dbReference type="ARBA" id="ARBA00029765"/>
    </source>
</evidence>
<evidence type="ECO:0000313" key="20">
    <source>
        <dbReference type="EMBL" id="HGS22483.1"/>
    </source>
</evidence>
<comment type="caution">
    <text evidence="20">The sequence shown here is derived from an EMBL/GenBank/DDBJ whole genome shotgun (WGS) entry which is preliminary data.</text>
</comment>
<reference evidence="20" key="1">
    <citation type="journal article" date="2020" name="mSystems">
        <title>Genome- and Community-Level Interaction Insights into Carbon Utilization and Element Cycling Functions of Hydrothermarchaeota in Hydrothermal Sediment.</title>
        <authorList>
            <person name="Zhou Z."/>
            <person name="Liu Y."/>
            <person name="Xu W."/>
            <person name="Pan J."/>
            <person name="Luo Z.H."/>
            <person name="Li M."/>
        </authorList>
    </citation>
    <scope>NUCLEOTIDE SEQUENCE [LARGE SCALE GENOMIC DNA]</scope>
    <source>
        <strain evidence="20">SpSt-573</strain>
    </source>
</reference>
<dbReference type="SUPFAM" id="SSF53659">
    <property type="entry name" value="Isocitrate/Isopropylmalate dehydrogenase-like"/>
    <property type="match status" value="1"/>
</dbReference>
<comment type="function">
    <text evidence="18">Catalyzes the oxidative decarboxylation of isocitrate to 2-oxoglutarate and carbon dioxide with the concomitant reduction of NADP(+).</text>
</comment>
<evidence type="ECO:0000256" key="7">
    <source>
        <dbReference type="ARBA" id="ARBA00022435"/>
    </source>
</evidence>
<evidence type="ECO:0000259" key="19">
    <source>
        <dbReference type="SMART" id="SM01329"/>
    </source>
</evidence>
<accession>A0A7C4PKA8</accession>
<comment type="catalytic activity">
    <reaction evidence="14">
        <text>D-threo-isocitrate + NADP(+) = 2-oxoglutarate + CO2 + NADPH</text>
        <dbReference type="Rhea" id="RHEA:19629"/>
        <dbReference type="ChEBI" id="CHEBI:15562"/>
        <dbReference type="ChEBI" id="CHEBI:16526"/>
        <dbReference type="ChEBI" id="CHEBI:16810"/>
        <dbReference type="ChEBI" id="CHEBI:57783"/>
        <dbReference type="ChEBI" id="CHEBI:58349"/>
        <dbReference type="EC" id="1.1.1.42"/>
    </reaction>
</comment>
<dbReference type="PANTHER" id="PTHR11835">
    <property type="entry name" value="DECARBOXYLATING DEHYDROGENASES-ISOCITRATE, ISOPROPYLMALATE, TARTRATE"/>
    <property type="match status" value="1"/>
</dbReference>
<evidence type="ECO:0000256" key="12">
    <source>
        <dbReference type="ARBA" id="ARBA00023002"/>
    </source>
</evidence>
<comment type="similarity">
    <text evidence="3">Belongs to the isocitrate and isopropylmalate dehydrogenases family.</text>
</comment>
<dbReference type="GO" id="GO:0006097">
    <property type="term" value="P:glyoxylate cycle"/>
    <property type="evidence" value="ECO:0007669"/>
    <property type="project" value="UniProtKB-KW"/>
</dbReference>
<evidence type="ECO:0000256" key="1">
    <source>
        <dbReference type="ARBA" id="ARBA00001936"/>
    </source>
</evidence>
<proteinExistence type="inferred from homology"/>
<evidence type="ECO:0000256" key="10">
    <source>
        <dbReference type="ARBA" id="ARBA00022842"/>
    </source>
</evidence>
<dbReference type="GO" id="GO:0006102">
    <property type="term" value="P:isocitrate metabolic process"/>
    <property type="evidence" value="ECO:0007669"/>
    <property type="project" value="TreeGrafter"/>
</dbReference>
<comment type="cofactor">
    <cofactor evidence="1">
        <name>Mn(2+)</name>
        <dbReference type="ChEBI" id="CHEBI:29035"/>
    </cofactor>
</comment>
<dbReference type="GO" id="GO:0004449">
    <property type="term" value="F:isocitrate dehydrogenase (NAD+) activity"/>
    <property type="evidence" value="ECO:0007669"/>
    <property type="project" value="TreeGrafter"/>
</dbReference>
<gene>
    <name evidence="20" type="ORF">ENT37_11540</name>
</gene>
<comment type="subunit">
    <text evidence="4">Homodimer.</text>
</comment>
<evidence type="ECO:0000256" key="17">
    <source>
        <dbReference type="ARBA" id="ARBA00031098"/>
    </source>
</evidence>
<dbReference type="NCBIfam" id="NF006673">
    <property type="entry name" value="PRK09222.1"/>
    <property type="match status" value="1"/>
</dbReference>
<dbReference type="Gene3D" id="3.40.718.10">
    <property type="entry name" value="Isopropylmalate Dehydrogenase"/>
    <property type="match status" value="1"/>
</dbReference>
<feature type="non-terminal residue" evidence="20">
    <location>
        <position position="1"/>
    </location>
</feature>
<evidence type="ECO:0000256" key="6">
    <source>
        <dbReference type="ARBA" id="ARBA00019562"/>
    </source>
</evidence>
<dbReference type="GO" id="GO:0006099">
    <property type="term" value="P:tricarboxylic acid cycle"/>
    <property type="evidence" value="ECO:0007669"/>
    <property type="project" value="UniProtKB-KW"/>
</dbReference>
<dbReference type="EMBL" id="DSYK01000572">
    <property type="protein sequence ID" value="HGS22483.1"/>
    <property type="molecule type" value="Genomic_DNA"/>
</dbReference>
<evidence type="ECO:0000256" key="13">
    <source>
        <dbReference type="ARBA" id="ARBA00023211"/>
    </source>
</evidence>
<evidence type="ECO:0000256" key="18">
    <source>
        <dbReference type="ARBA" id="ARBA00046127"/>
    </source>
</evidence>
<evidence type="ECO:0000256" key="16">
    <source>
        <dbReference type="ARBA" id="ARBA00029990"/>
    </source>
</evidence>
<dbReference type="InterPro" id="IPR024084">
    <property type="entry name" value="IsoPropMal-DH-like_dom"/>
</dbReference>
<evidence type="ECO:0000256" key="11">
    <source>
        <dbReference type="ARBA" id="ARBA00022857"/>
    </source>
</evidence>
<dbReference type="InterPro" id="IPR046997">
    <property type="entry name" value="Isocitrate_DH_TT1725_C_sf"/>
</dbReference>
<name>A0A7C4PKA8_9CHLR</name>
<evidence type="ECO:0000256" key="9">
    <source>
        <dbReference type="ARBA" id="ARBA00022723"/>
    </source>
</evidence>
<organism evidence="20">
    <name type="scientific">Anaerolinea thermolimosa</name>
    <dbReference type="NCBI Taxonomy" id="229919"/>
    <lineage>
        <taxon>Bacteria</taxon>
        <taxon>Bacillati</taxon>
        <taxon>Chloroflexota</taxon>
        <taxon>Anaerolineae</taxon>
        <taxon>Anaerolineales</taxon>
        <taxon>Anaerolineaceae</taxon>
        <taxon>Anaerolinea</taxon>
    </lineage>
</organism>
<keyword evidence="13" id="KW-0464">Manganese</keyword>
<dbReference type="GO" id="GO:0000287">
    <property type="term" value="F:magnesium ion binding"/>
    <property type="evidence" value="ECO:0007669"/>
    <property type="project" value="InterPro"/>
</dbReference>
<evidence type="ECO:0000256" key="2">
    <source>
        <dbReference type="ARBA" id="ARBA00001946"/>
    </source>
</evidence>
<comment type="cofactor">
    <cofactor evidence="2">
        <name>Mg(2+)</name>
        <dbReference type="ChEBI" id="CHEBI:18420"/>
    </cofactor>
</comment>
<evidence type="ECO:0000256" key="3">
    <source>
        <dbReference type="ARBA" id="ARBA00007769"/>
    </source>
</evidence>
<dbReference type="PANTHER" id="PTHR11835:SF43">
    <property type="entry name" value="ISOPROPYLMALATE DEHYDROGENASE-LIKE DOMAIN-CONTAINING PROTEIN"/>
    <property type="match status" value="1"/>
</dbReference>
<dbReference type="InterPro" id="IPR019818">
    <property type="entry name" value="IsoCit/isopropylmalate_DH_CS"/>
</dbReference>
<dbReference type="EC" id="1.1.1.42" evidence="5"/>
<keyword evidence="7" id="KW-0329">Glyoxylate bypass</keyword>
<keyword evidence="9" id="KW-0479">Metal-binding</keyword>